<dbReference type="GO" id="GO:0005886">
    <property type="term" value="C:plasma membrane"/>
    <property type="evidence" value="ECO:0007669"/>
    <property type="project" value="UniProtKB-SubCell"/>
</dbReference>
<feature type="transmembrane region" description="Helical" evidence="6">
    <location>
        <begin position="245"/>
        <end position="267"/>
    </location>
</feature>
<feature type="transmembrane region" description="Helical" evidence="6">
    <location>
        <begin position="372"/>
        <end position="394"/>
    </location>
</feature>
<dbReference type="SUPFAM" id="SSF56281">
    <property type="entry name" value="Metallo-hydrolase/oxidoreductase"/>
    <property type="match status" value="1"/>
</dbReference>
<dbReference type="eggNOG" id="COG2333">
    <property type="taxonomic scope" value="Bacteria"/>
</dbReference>
<dbReference type="PANTHER" id="PTHR30619">
    <property type="entry name" value="DNA INTERNALIZATION/COMPETENCE PROTEIN COMEC/REC2"/>
    <property type="match status" value="1"/>
</dbReference>
<dbReference type="Pfam" id="PF03772">
    <property type="entry name" value="Competence"/>
    <property type="match status" value="1"/>
</dbReference>
<dbReference type="InterPro" id="IPR036866">
    <property type="entry name" value="RibonucZ/Hydroxyglut_hydro"/>
</dbReference>
<feature type="transmembrane region" description="Helical" evidence="6">
    <location>
        <begin position="507"/>
        <end position="528"/>
    </location>
</feature>
<dbReference type="OrthoDB" id="9761531at2"/>
<proteinExistence type="predicted"/>
<keyword evidence="3 6" id="KW-0812">Transmembrane</keyword>
<comment type="subcellular location">
    <subcellularLocation>
        <location evidence="1">Cell membrane</location>
        <topology evidence="1">Multi-pass membrane protein</topology>
    </subcellularLocation>
</comment>
<dbReference type="RefSeq" id="WP_013841109.1">
    <property type="nucleotide sequence ID" value="NC_015589.1"/>
</dbReference>
<evidence type="ECO:0000256" key="1">
    <source>
        <dbReference type="ARBA" id="ARBA00004651"/>
    </source>
</evidence>
<evidence type="ECO:0000256" key="6">
    <source>
        <dbReference type="SAM" id="Phobius"/>
    </source>
</evidence>
<name>F6DLZ6_DESRL</name>
<sequence length="800" mass="87483">MTHRPLMTLILALAAGILAANVYPVHSAVALAIAAVALTAAGVGLWKAWRYNARVFFCAFLLLGFALTQIQFSIVQTSLLSFKDKAVKITGQVIDRPDVRFDGVFYKVQVSEVTHNNRTQPAGGVLRVKIRGQERVFQYGDWLTFSGVLRIPDPPGNPGAFDYRSWLTRQGITGIVNVKSPREVTVLGNQGRSLRQGAFGIRDRLEQIFDRTMTQTQAAVLKGMIFGTRGEIPPEVDAAFVESGLVHILSVSGFHIGLVAGLVLILLRIFRINKGFHAPVAIPLLLFYAVMTGMGPAVARSTFMAILLLLAHHFGREQDWPTTLAAAAGILLILNPLTLFDIGFQLSFLATWGLLYLTPVLTAGIPRLPQPLSLLVMVPLAAQLATLPLVVFYFNLVSPVSILANVLTTHLIALIMFFGGVSLLLGSLYLPLAAVTAGGTGLLTDFFLKLVAWCTSIPGAAFYIPAPSLGGILLYYALLIAGVELLRRPQWQAGLKEMLFYNGTKVLRKRAIMAGAVLIFVLFLWLLWPHSQRLEVHFIDVGQGDSALIITPDRRTMLVDAGGWREELTTGRGAGHYVVLPYLHRLGINKLDTLVITHPHEDHAGGAKALIRSMEVGAALVSPYGLEQEDKADQGYDLLLQDMKDRGIKIYPVREGNALNIDPAVTVRVISPGELFKNTRSDANNNSLVLLLNFRGRTVLLTGDTEVEAEEHILRENKNLQAEILKVPHHGSGYFYPEFFSSIRPRAAVISAGANNSFGHPAPNTLKALEEIHCPVYRTDLDGAVIFSTDGEKWQVITGK</sequence>
<keyword evidence="2" id="KW-1003">Cell membrane</keyword>
<dbReference type="EMBL" id="CP002780">
    <property type="protein sequence ID" value="AEG59338.1"/>
    <property type="molecule type" value="Genomic_DNA"/>
</dbReference>
<evidence type="ECO:0000256" key="5">
    <source>
        <dbReference type="ARBA" id="ARBA00023136"/>
    </source>
</evidence>
<dbReference type="NCBIfam" id="TIGR00360">
    <property type="entry name" value="ComEC_N-term"/>
    <property type="match status" value="1"/>
</dbReference>
<feature type="transmembrane region" description="Helical" evidence="6">
    <location>
        <begin position="346"/>
        <end position="365"/>
    </location>
</feature>
<evidence type="ECO:0000259" key="7">
    <source>
        <dbReference type="SMART" id="SM00849"/>
    </source>
</evidence>
<dbReference type="InterPro" id="IPR004797">
    <property type="entry name" value="Competence_ComEC/Rec2"/>
</dbReference>
<dbReference type="Pfam" id="PF00753">
    <property type="entry name" value="Lactamase_B"/>
    <property type="match status" value="1"/>
</dbReference>
<reference evidence="9" key="1">
    <citation type="submission" date="2011-05" db="EMBL/GenBank/DDBJ databases">
        <title>Complete sequence of Desulfotomaculum ruminis DSM 2154.</title>
        <authorList>
            <person name="Lucas S."/>
            <person name="Copeland A."/>
            <person name="Lapidus A."/>
            <person name="Cheng J.-F."/>
            <person name="Goodwin L."/>
            <person name="Pitluck S."/>
            <person name="Lu M."/>
            <person name="Detter J.C."/>
            <person name="Han C."/>
            <person name="Tapia R."/>
            <person name="Land M."/>
            <person name="Hauser L."/>
            <person name="Kyrpides N."/>
            <person name="Ivanova N."/>
            <person name="Mikhailova N."/>
            <person name="Pagani I."/>
            <person name="Stams A.J.M."/>
            <person name="Plugge C.M."/>
            <person name="Muyzer G."/>
            <person name="Kuever J."/>
            <person name="Parshina S.N."/>
            <person name="Ivanova A.E."/>
            <person name="Nazina T.N."/>
            <person name="Brambilla E."/>
            <person name="Spring S."/>
            <person name="Klenk H.-P."/>
            <person name="Woyke T."/>
        </authorList>
    </citation>
    <scope>NUCLEOTIDE SEQUENCE [LARGE SCALE GENOMIC DNA]</scope>
    <source>
        <strain evidence="9">ATCC 23193 / DSM 2154 / NCIB 8452 / DL</strain>
    </source>
</reference>
<dbReference type="InterPro" id="IPR004477">
    <property type="entry name" value="ComEC_N"/>
</dbReference>
<dbReference type="InterPro" id="IPR001279">
    <property type="entry name" value="Metallo-B-lactamas"/>
</dbReference>
<organism evidence="8 9">
    <name type="scientific">Desulforamulus ruminis (strain ATCC 23193 / DSM 2154 / NCIMB 8452 / DL)</name>
    <name type="common">Desulfotomaculum ruminis</name>
    <dbReference type="NCBI Taxonomy" id="696281"/>
    <lineage>
        <taxon>Bacteria</taxon>
        <taxon>Bacillati</taxon>
        <taxon>Bacillota</taxon>
        <taxon>Clostridia</taxon>
        <taxon>Eubacteriales</taxon>
        <taxon>Peptococcaceae</taxon>
        <taxon>Desulforamulus</taxon>
    </lineage>
</organism>
<dbReference type="AlphaFoldDB" id="F6DLZ6"/>
<dbReference type="HOGENOM" id="CLU_010363_2_1_9"/>
<protein>
    <submittedName>
        <fullName evidence="8">DNA internalization-related competence protein ComEC/Rec2</fullName>
    </submittedName>
</protein>
<feature type="transmembrane region" description="Helical" evidence="6">
    <location>
        <begin position="274"/>
        <end position="291"/>
    </location>
</feature>
<accession>F6DLZ6</accession>
<evidence type="ECO:0000256" key="3">
    <source>
        <dbReference type="ARBA" id="ARBA00022692"/>
    </source>
</evidence>
<feature type="transmembrane region" description="Helical" evidence="6">
    <location>
        <begin position="29"/>
        <end position="48"/>
    </location>
</feature>
<dbReference type="Gene3D" id="3.60.15.10">
    <property type="entry name" value="Ribonuclease Z/Hydroxyacylglutathione hydrolase-like"/>
    <property type="match status" value="1"/>
</dbReference>
<keyword evidence="4 6" id="KW-1133">Transmembrane helix</keyword>
<evidence type="ECO:0000313" key="9">
    <source>
        <dbReference type="Proteomes" id="UP000009234"/>
    </source>
</evidence>
<evidence type="ECO:0000256" key="2">
    <source>
        <dbReference type="ARBA" id="ARBA00022475"/>
    </source>
</evidence>
<dbReference type="PANTHER" id="PTHR30619:SF1">
    <property type="entry name" value="RECOMBINATION PROTEIN 2"/>
    <property type="match status" value="1"/>
</dbReference>
<dbReference type="STRING" id="696281.Desru_1063"/>
<dbReference type="InterPro" id="IPR025405">
    <property type="entry name" value="DUF4131"/>
</dbReference>
<dbReference type="InterPro" id="IPR052159">
    <property type="entry name" value="Competence_DNA_uptake"/>
</dbReference>
<dbReference type="CDD" id="cd07731">
    <property type="entry name" value="ComA-like_MBL-fold"/>
    <property type="match status" value="1"/>
</dbReference>
<feature type="transmembrane region" description="Helical" evidence="6">
    <location>
        <begin position="460"/>
        <end position="486"/>
    </location>
</feature>
<reference evidence="8 9" key="2">
    <citation type="journal article" date="2012" name="Stand. Genomic Sci.">
        <title>Complete genome sequence of the sulfate-reducing firmicute Desulfotomaculum ruminis type strain (DL(T)).</title>
        <authorList>
            <person name="Spring S."/>
            <person name="Visser M."/>
            <person name="Lu M."/>
            <person name="Copeland A."/>
            <person name="Lapidus A."/>
            <person name="Lucas S."/>
            <person name="Cheng J.F."/>
            <person name="Han C."/>
            <person name="Tapia R."/>
            <person name="Goodwin L.A."/>
            <person name="Pitluck S."/>
            <person name="Ivanova N."/>
            <person name="Land M."/>
            <person name="Hauser L."/>
            <person name="Larimer F."/>
            <person name="Rohde M."/>
            <person name="Goker M."/>
            <person name="Detter J.C."/>
            <person name="Kyrpides N.C."/>
            <person name="Woyke T."/>
            <person name="Schaap P.J."/>
            <person name="Plugge C.M."/>
            <person name="Muyzer G."/>
            <person name="Kuever J."/>
            <person name="Pereira I.A."/>
            <person name="Parshina S.N."/>
            <person name="Bernier-Latmani R."/>
            <person name="Stams A.J."/>
            <person name="Klenk H.P."/>
        </authorList>
    </citation>
    <scope>NUCLEOTIDE SEQUENCE [LARGE SCALE GENOMIC DNA]</scope>
    <source>
        <strain evidence="9">ATCC 23193 / DSM 2154 / NCIB 8452 / DL</strain>
    </source>
</reference>
<dbReference type="GO" id="GO:0030420">
    <property type="term" value="P:establishment of competence for transformation"/>
    <property type="evidence" value="ECO:0007669"/>
    <property type="project" value="InterPro"/>
</dbReference>
<dbReference type="KEGG" id="dru:Desru_1063"/>
<evidence type="ECO:0000256" key="4">
    <source>
        <dbReference type="ARBA" id="ARBA00022989"/>
    </source>
</evidence>
<feature type="transmembrane region" description="Helical" evidence="6">
    <location>
        <begin position="322"/>
        <end position="340"/>
    </location>
</feature>
<dbReference type="InterPro" id="IPR035681">
    <property type="entry name" value="ComA-like_MBL"/>
</dbReference>
<evidence type="ECO:0000313" key="8">
    <source>
        <dbReference type="EMBL" id="AEG59338.1"/>
    </source>
</evidence>
<gene>
    <name evidence="8" type="ordered locus">Desru_1063</name>
</gene>
<dbReference type="SMART" id="SM00849">
    <property type="entry name" value="Lactamase_B"/>
    <property type="match status" value="1"/>
</dbReference>
<feature type="domain" description="Metallo-beta-lactamase" evidence="7">
    <location>
        <begin position="543"/>
        <end position="753"/>
    </location>
</feature>
<feature type="transmembrane region" description="Helical" evidence="6">
    <location>
        <begin position="55"/>
        <end position="74"/>
    </location>
</feature>
<dbReference type="NCBIfam" id="TIGR00361">
    <property type="entry name" value="ComEC_Rec2"/>
    <property type="match status" value="1"/>
</dbReference>
<dbReference type="Proteomes" id="UP000009234">
    <property type="component" value="Chromosome"/>
</dbReference>
<dbReference type="eggNOG" id="COG0658">
    <property type="taxonomic scope" value="Bacteria"/>
</dbReference>
<feature type="transmembrane region" description="Helical" evidence="6">
    <location>
        <begin position="400"/>
        <end position="421"/>
    </location>
</feature>
<dbReference type="Pfam" id="PF13567">
    <property type="entry name" value="DUF4131"/>
    <property type="match status" value="1"/>
</dbReference>
<keyword evidence="5 6" id="KW-0472">Membrane</keyword>
<keyword evidence="9" id="KW-1185">Reference proteome</keyword>